<keyword evidence="2" id="KW-0732">Signal</keyword>
<sequence>MKGKKSMAIILLSALGFASIGASCQGVDTQASESYQFHSKKPSNQYVRMAIPSNTFSIDSNEADTNEVVEVTEVSTEPVENPTEAPRDEPSTPETIDHKNNDVEEQPETVTLGDYTYHKIYDEKFKSHIAIAEKHGANLYGIPESDGFMIYHETEGILLSMSTGAAVADPTHAEVLIDYFSADTWTEYTGIVEGIQHVLETGEEVNVDLGNYVGYFISIDNGKIVVFW</sequence>
<proteinExistence type="predicted"/>
<dbReference type="Proteomes" id="UP000195573">
    <property type="component" value="Chromosome"/>
</dbReference>
<feature type="signal peptide" evidence="2">
    <location>
        <begin position="1"/>
        <end position="24"/>
    </location>
</feature>
<feature type="chain" id="PRO_5046334405" evidence="2">
    <location>
        <begin position="25"/>
        <end position="228"/>
    </location>
</feature>
<evidence type="ECO:0000313" key="4">
    <source>
        <dbReference type="Proteomes" id="UP000195573"/>
    </source>
</evidence>
<accession>A0ABN4ZHD2</accession>
<evidence type="ECO:0000256" key="1">
    <source>
        <dbReference type="SAM" id="MobiDB-lite"/>
    </source>
</evidence>
<feature type="region of interest" description="Disordered" evidence="1">
    <location>
        <begin position="73"/>
        <end position="106"/>
    </location>
</feature>
<gene>
    <name evidence="3" type="ORF">B4U37_18290</name>
</gene>
<evidence type="ECO:0000256" key="2">
    <source>
        <dbReference type="SAM" id="SignalP"/>
    </source>
</evidence>
<reference evidence="3 4" key="1">
    <citation type="submission" date="2017-04" db="EMBL/GenBank/DDBJ databases">
        <title>Complete Genome Sequence of the Bacillus horikoshii 20a strain from Cuatro Cienegas, Coahuila, Mexico.</title>
        <authorList>
            <person name="Zarza E."/>
            <person name="Alcaraz L.D."/>
            <person name="Aguilar-Salinas B."/>
            <person name="Islas A."/>
            <person name="Olmedo-Alvarez G."/>
        </authorList>
    </citation>
    <scope>NUCLEOTIDE SEQUENCE [LARGE SCALE GENOMIC DNA]</scope>
    <source>
        <strain evidence="3 4">20a</strain>
    </source>
</reference>
<feature type="compositionally biased region" description="Basic and acidic residues" evidence="1">
    <location>
        <begin position="85"/>
        <end position="102"/>
    </location>
</feature>
<dbReference type="PROSITE" id="PS51257">
    <property type="entry name" value="PROKAR_LIPOPROTEIN"/>
    <property type="match status" value="1"/>
</dbReference>
<organism evidence="3 4">
    <name type="scientific">Sutcliffiella horikoshii</name>
    <dbReference type="NCBI Taxonomy" id="79883"/>
    <lineage>
        <taxon>Bacteria</taxon>
        <taxon>Bacillati</taxon>
        <taxon>Bacillota</taxon>
        <taxon>Bacilli</taxon>
        <taxon>Bacillales</taxon>
        <taxon>Bacillaceae</taxon>
        <taxon>Sutcliffiella</taxon>
    </lineage>
</organism>
<evidence type="ECO:0000313" key="3">
    <source>
        <dbReference type="EMBL" id="ART77862.1"/>
    </source>
</evidence>
<keyword evidence="4" id="KW-1185">Reference proteome</keyword>
<protein>
    <submittedName>
        <fullName evidence="3">Uncharacterized protein</fullName>
    </submittedName>
</protein>
<dbReference type="EMBL" id="CP020880">
    <property type="protein sequence ID" value="ART77862.1"/>
    <property type="molecule type" value="Genomic_DNA"/>
</dbReference>
<feature type="compositionally biased region" description="Low complexity" evidence="1">
    <location>
        <begin position="73"/>
        <end position="84"/>
    </location>
</feature>
<name>A0ABN4ZHD2_9BACI</name>